<reference evidence="2 3" key="1">
    <citation type="journal article" date="2014" name="Genome Biol.">
        <title>Transcriptome and methylome profiling reveals relics of genome dominance in the mesopolyploid Brassica oleracea.</title>
        <authorList>
            <person name="Parkin I.A."/>
            <person name="Koh C."/>
            <person name="Tang H."/>
            <person name="Robinson S.J."/>
            <person name="Kagale S."/>
            <person name="Clarke W.E."/>
            <person name="Town C.D."/>
            <person name="Nixon J."/>
            <person name="Krishnakumar V."/>
            <person name="Bidwell S.L."/>
            <person name="Denoeud F."/>
            <person name="Belcram H."/>
            <person name="Links M.G."/>
            <person name="Just J."/>
            <person name="Clarke C."/>
            <person name="Bender T."/>
            <person name="Huebert T."/>
            <person name="Mason A.S."/>
            <person name="Pires J.C."/>
            <person name="Barker G."/>
            <person name="Moore J."/>
            <person name="Walley P.G."/>
            <person name="Manoli S."/>
            <person name="Batley J."/>
            <person name="Edwards D."/>
            <person name="Nelson M.N."/>
            <person name="Wang X."/>
            <person name="Paterson A.H."/>
            <person name="King G."/>
            <person name="Bancroft I."/>
            <person name="Chalhoub B."/>
            <person name="Sharpe A.G."/>
        </authorList>
    </citation>
    <scope>NUCLEOTIDE SEQUENCE</scope>
    <source>
        <strain evidence="2 3">cv. TO1000</strain>
    </source>
</reference>
<keyword evidence="3" id="KW-1185">Reference proteome</keyword>
<dbReference type="PANTHER" id="PTHR33240:SF8">
    <property type="entry name" value="OS03G0439900 PROTEIN"/>
    <property type="match status" value="1"/>
</dbReference>
<dbReference type="Gramene" id="Bo2g104920.1">
    <property type="protein sequence ID" value="Bo2g104920.1"/>
    <property type="gene ID" value="Bo2g104920"/>
</dbReference>
<dbReference type="AlphaFoldDB" id="A0A0D3ASS1"/>
<dbReference type="PANTHER" id="PTHR33240">
    <property type="entry name" value="OS08G0508500 PROTEIN"/>
    <property type="match status" value="1"/>
</dbReference>
<organism evidence="2 3">
    <name type="scientific">Brassica oleracea var. oleracea</name>
    <dbReference type="NCBI Taxonomy" id="109376"/>
    <lineage>
        <taxon>Eukaryota</taxon>
        <taxon>Viridiplantae</taxon>
        <taxon>Streptophyta</taxon>
        <taxon>Embryophyta</taxon>
        <taxon>Tracheophyta</taxon>
        <taxon>Spermatophyta</taxon>
        <taxon>Magnoliopsida</taxon>
        <taxon>eudicotyledons</taxon>
        <taxon>Gunneridae</taxon>
        <taxon>Pentapetalae</taxon>
        <taxon>rosids</taxon>
        <taxon>malvids</taxon>
        <taxon>Brassicales</taxon>
        <taxon>Brassicaceae</taxon>
        <taxon>Brassiceae</taxon>
        <taxon>Brassica</taxon>
    </lineage>
</organism>
<feature type="region of interest" description="Disordered" evidence="1">
    <location>
        <begin position="1"/>
        <end position="24"/>
    </location>
</feature>
<feature type="compositionally biased region" description="Basic and acidic residues" evidence="1">
    <location>
        <begin position="214"/>
        <end position="235"/>
    </location>
</feature>
<proteinExistence type="predicted"/>
<dbReference type="EnsemblPlants" id="Bo2g104920.1">
    <property type="protein sequence ID" value="Bo2g104920.1"/>
    <property type="gene ID" value="Bo2g104920"/>
</dbReference>
<dbReference type="Proteomes" id="UP000032141">
    <property type="component" value="Chromosome C2"/>
</dbReference>
<feature type="region of interest" description="Disordered" evidence="1">
    <location>
        <begin position="211"/>
        <end position="235"/>
    </location>
</feature>
<evidence type="ECO:0000313" key="2">
    <source>
        <dbReference type="EnsemblPlants" id="Bo2g104920.1"/>
    </source>
</evidence>
<dbReference type="OMA" id="EREAGYC"/>
<reference evidence="2" key="2">
    <citation type="submission" date="2015-03" db="UniProtKB">
        <authorList>
            <consortium name="EnsemblPlants"/>
        </authorList>
    </citation>
    <scope>IDENTIFICATION</scope>
</reference>
<evidence type="ECO:0000256" key="1">
    <source>
        <dbReference type="SAM" id="MobiDB-lite"/>
    </source>
</evidence>
<sequence>MAEEQTRTTHGKRRQGQKSAGEKSEICDLRDHLMKTAALVRAVKSHIHHATSTAPKIDLLLEEARKTPFTTRITETRFSDPVKVIVAPYDCTSDPKAHLQALQITMGRAMFIDNEKDAGECRLFAENLGVALKWFSRLKRNSIWSLRQLALDRETSDVELWSLSQMRSKDSLVQVEAQEVDNLGQAALIQDALHKVTDYIIIEEEMKVLSQKTSSKDPGSDQKSKKKNTRNDKNVYHGVEETQGAHNYAINSGPEQGQTTGNTWTRNPNYDNNVFCDFHQACGHSTVNCKVLGARLAAKLLAGELAEVSSINDLVIELDRLPRNDKAPKRKTLSKGTNRRRRVNMIIGGSQYCGDTVSAIKAYQCTAETSANSLAWSAPSDFPNGAITFDEEEAGGIDQPHCDPLVIDLLIGDVEVARVLIDTGNRLSVIFRDTLKRMNVDLGKSYHRPSR</sequence>
<evidence type="ECO:0000313" key="3">
    <source>
        <dbReference type="Proteomes" id="UP000032141"/>
    </source>
</evidence>
<evidence type="ECO:0008006" key="4">
    <source>
        <dbReference type="Google" id="ProtNLM"/>
    </source>
</evidence>
<name>A0A0D3ASS1_BRAOL</name>
<dbReference type="HOGENOM" id="CLU_607433_0_0_1"/>
<dbReference type="eggNOG" id="KOG0017">
    <property type="taxonomic scope" value="Eukaryota"/>
</dbReference>
<accession>A0A0D3ASS1</accession>
<protein>
    <recommendedName>
        <fullName evidence="4">Retrotransposon gag domain-containing protein</fullName>
    </recommendedName>
</protein>